<dbReference type="PANTHER" id="PTHR43798:SF33">
    <property type="entry name" value="HYDROLASE, PUTATIVE (AFU_ORTHOLOGUE AFUA_2G14860)-RELATED"/>
    <property type="match status" value="1"/>
</dbReference>
<evidence type="ECO:0000259" key="1">
    <source>
        <dbReference type="Pfam" id="PF00561"/>
    </source>
</evidence>
<dbReference type="AlphaFoldDB" id="A0A512DHS1"/>
<evidence type="ECO:0000313" key="3">
    <source>
        <dbReference type="Proteomes" id="UP000321523"/>
    </source>
</evidence>
<dbReference type="GO" id="GO:0046464">
    <property type="term" value="P:acylglycerol catabolic process"/>
    <property type="evidence" value="ECO:0007669"/>
    <property type="project" value="TreeGrafter"/>
</dbReference>
<sequence>MHAGGFHRIAYAEWGPEDADRTVVCVHGLTRNSHDFDELAPTLAAEGFRVVCPDVAGRGRSGRLIAAASYAFPQYLADMTALVARLDVEQVYWVGTSMGGLIGMMLAAQPDTPVARLILNDVGAFMPAAALQAIASYVVEEPEFDDIGALEAGLRARLTGYAPVTAEQWRRLAEHEARVQPNGKLKFGYDPAIGAALAAAPAQDVDLWPIYDRITCPTLLLRGGDSNLLTPDTAHEMTTRGPRAELVEFPGVGHAPPLMAEDQIAAVRDFLVDA</sequence>
<dbReference type="PANTHER" id="PTHR43798">
    <property type="entry name" value="MONOACYLGLYCEROL LIPASE"/>
    <property type="match status" value="1"/>
</dbReference>
<dbReference type="InterPro" id="IPR050266">
    <property type="entry name" value="AB_hydrolase_sf"/>
</dbReference>
<evidence type="ECO:0000313" key="2">
    <source>
        <dbReference type="EMBL" id="GEO36018.1"/>
    </source>
</evidence>
<dbReference type="SUPFAM" id="SSF53474">
    <property type="entry name" value="alpha/beta-Hydrolases"/>
    <property type="match status" value="1"/>
</dbReference>
<name>A0A512DHS1_9PROT</name>
<dbReference type="GO" id="GO:0016020">
    <property type="term" value="C:membrane"/>
    <property type="evidence" value="ECO:0007669"/>
    <property type="project" value="TreeGrafter"/>
</dbReference>
<comment type="caution">
    <text evidence="2">The sequence shown here is derived from an EMBL/GenBank/DDBJ whole genome shotgun (WGS) entry which is preliminary data.</text>
</comment>
<dbReference type="Proteomes" id="UP000321523">
    <property type="component" value="Unassembled WGS sequence"/>
</dbReference>
<feature type="domain" description="AB hydrolase-1" evidence="1">
    <location>
        <begin position="22"/>
        <end position="255"/>
    </location>
</feature>
<organism evidence="2 3">
    <name type="scientific">Skermanella aerolata</name>
    <dbReference type="NCBI Taxonomy" id="393310"/>
    <lineage>
        <taxon>Bacteria</taxon>
        <taxon>Pseudomonadati</taxon>
        <taxon>Pseudomonadota</taxon>
        <taxon>Alphaproteobacteria</taxon>
        <taxon>Rhodospirillales</taxon>
        <taxon>Azospirillaceae</taxon>
        <taxon>Skermanella</taxon>
    </lineage>
</organism>
<dbReference type="EMBL" id="BJYZ01000001">
    <property type="protein sequence ID" value="GEO36018.1"/>
    <property type="molecule type" value="Genomic_DNA"/>
</dbReference>
<accession>A0A512DHS1</accession>
<dbReference type="GO" id="GO:0047372">
    <property type="term" value="F:monoacylglycerol lipase activity"/>
    <property type="evidence" value="ECO:0007669"/>
    <property type="project" value="TreeGrafter"/>
</dbReference>
<dbReference type="InterPro" id="IPR029058">
    <property type="entry name" value="AB_hydrolase_fold"/>
</dbReference>
<keyword evidence="3" id="KW-1185">Reference proteome</keyword>
<protein>
    <submittedName>
        <fullName evidence="2">Alpha/beta hydrolase</fullName>
    </submittedName>
</protein>
<dbReference type="PRINTS" id="PR00111">
    <property type="entry name" value="ABHYDROLASE"/>
</dbReference>
<dbReference type="InterPro" id="IPR000073">
    <property type="entry name" value="AB_hydrolase_1"/>
</dbReference>
<proteinExistence type="predicted"/>
<gene>
    <name evidence="2" type="ORF">SAE02_01660</name>
</gene>
<dbReference type="Gene3D" id="3.40.50.1820">
    <property type="entry name" value="alpha/beta hydrolase"/>
    <property type="match status" value="1"/>
</dbReference>
<dbReference type="Pfam" id="PF00561">
    <property type="entry name" value="Abhydrolase_1"/>
    <property type="match status" value="1"/>
</dbReference>
<reference evidence="2 3" key="1">
    <citation type="submission" date="2019-07" db="EMBL/GenBank/DDBJ databases">
        <title>Whole genome shotgun sequence of Skermanella aerolata NBRC 106429.</title>
        <authorList>
            <person name="Hosoyama A."/>
            <person name="Uohara A."/>
            <person name="Ohji S."/>
            <person name="Ichikawa N."/>
        </authorList>
    </citation>
    <scope>NUCLEOTIDE SEQUENCE [LARGE SCALE GENOMIC DNA]</scope>
    <source>
        <strain evidence="2 3">NBRC 106429</strain>
    </source>
</reference>
<keyword evidence="2" id="KW-0378">Hydrolase</keyword>